<dbReference type="EMBL" id="BBNQ01000010">
    <property type="protein sequence ID" value="GAL63302.1"/>
    <property type="molecule type" value="Genomic_DNA"/>
</dbReference>
<evidence type="ECO:0000313" key="2">
    <source>
        <dbReference type="EMBL" id="GAL63302.1"/>
    </source>
</evidence>
<protein>
    <submittedName>
        <fullName evidence="2">Uncharacterized protein</fullName>
    </submittedName>
</protein>
<feature type="transmembrane region" description="Helical" evidence="1">
    <location>
        <begin position="12"/>
        <end position="39"/>
    </location>
</feature>
<reference evidence="2 3" key="1">
    <citation type="journal article" date="2014" name="Genome Announc.">
        <title>Draft Genome Sequences of Marine Flavobacterium Algibacter lectus Strains SS8 and NR4.</title>
        <authorList>
            <person name="Takatani N."/>
            <person name="Nakanishi M."/>
            <person name="Meirelles P."/>
            <person name="Mino S."/>
            <person name="Suda W."/>
            <person name="Oshima K."/>
            <person name="Hattori M."/>
            <person name="Ohkuma M."/>
            <person name="Hosokawa M."/>
            <person name="Miyashita K."/>
            <person name="Thompson F.L."/>
            <person name="Niwa A."/>
            <person name="Sawabe T."/>
            <person name="Sawabe T."/>
        </authorList>
    </citation>
    <scope>NUCLEOTIDE SEQUENCE [LARGE SCALE GENOMIC DNA]</scope>
    <source>
        <strain evidence="2 3">JCM 19300</strain>
    </source>
</reference>
<dbReference type="AlphaFoldDB" id="A0A090W6Z8"/>
<keyword evidence="1" id="KW-0812">Transmembrane</keyword>
<name>A0A090W6Z8_9FLAO</name>
<evidence type="ECO:0000256" key="1">
    <source>
        <dbReference type="SAM" id="Phobius"/>
    </source>
</evidence>
<proteinExistence type="predicted"/>
<keyword evidence="1" id="KW-0472">Membrane</keyword>
<keyword evidence="1" id="KW-1133">Transmembrane helix</keyword>
<sequence length="47" mass="5383">MPFKHIYNEAVYFLLAFLANFAAFFSLGVNVASFFTFFFESCDLAIT</sequence>
<dbReference type="Proteomes" id="UP000029644">
    <property type="component" value="Unassembled WGS sequence"/>
</dbReference>
<accession>A0A090W6Z8</accession>
<evidence type="ECO:0000313" key="3">
    <source>
        <dbReference type="Proteomes" id="UP000029644"/>
    </source>
</evidence>
<organism evidence="2 3">
    <name type="scientific">Algibacter lectus</name>
    <dbReference type="NCBI Taxonomy" id="221126"/>
    <lineage>
        <taxon>Bacteria</taxon>
        <taxon>Pseudomonadati</taxon>
        <taxon>Bacteroidota</taxon>
        <taxon>Flavobacteriia</taxon>
        <taxon>Flavobacteriales</taxon>
        <taxon>Flavobacteriaceae</taxon>
        <taxon>Algibacter</taxon>
    </lineage>
</organism>
<gene>
    <name evidence="2" type="ORF">JCM19300_1324</name>
</gene>
<comment type="caution">
    <text evidence="2">The sequence shown here is derived from an EMBL/GenBank/DDBJ whole genome shotgun (WGS) entry which is preliminary data.</text>
</comment>